<dbReference type="InterPro" id="IPR036397">
    <property type="entry name" value="RNaseH_sf"/>
</dbReference>
<dbReference type="Proteomes" id="UP000719412">
    <property type="component" value="Unassembled WGS sequence"/>
</dbReference>
<dbReference type="InterPro" id="IPR004875">
    <property type="entry name" value="DDE_SF_endonuclease_dom"/>
</dbReference>
<evidence type="ECO:0000313" key="4">
    <source>
        <dbReference type="Proteomes" id="UP000719412"/>
    </source>
</evidence>
<dbReference type="GO" id="GO:0003677">
    <property type="term" value="F:DNA binding"/>
    <property type="evidence" value="ECO:0007669"/>
    <property type="project" value="TreeGrafter"/>
</dbReference>
<dbReference type="Gene3D" id="3.30.420.10">
    <property type="entry name" value="Ribonuclease H-like superfamily/Ribonuclease H"/>
    <property type="match status" value="1"/>
</dbReference>
<dbReference type="PANTHER" id="PTHR19303">
    <property type="entry name" value="TRANSPOSON"/>
    <property type="match status" value="1"/>
</dbReference>
<gene>
    <name evidence="3" type="ORF">GEV33_003314</name>
</gene>
<reference evidence="3" key="2">
    <citation type="submission" date="2021-08" db="EMBL/GenBank/DDBJ databases">
        <authorList>
            <person name="Eriksson T."/>
        </authorList>
    </citation>
    <scope>NUCLEOTIDE SEQUENCE</scope>
    <source>
        <strain evidence="3">Stoneville</strain>
        <tissue evidence="3">Whole head</tissue>
    </source>
</reference>
<organism evidence="3 4">
    <name type="scientific">Tenebrio molitor</name>
    <name type="common">Yellow mealworm beetle</name>
    <dbReference type="NCBI Taxonomy" id="7067"/>
    <lineage>
        <taxon>Eukaryota</taxon>
        <taxon>Metazoa</taxon>
        <taxon>Ecdysozoa</taxon>
        <taxon>Arthropoda</taxon>
        <taxon>Hexapoda</taxon>
        <taxon>Insecta</taxon>
        <taxon>Pterygota</taxon>
        <taxon>Neoptera</taxon>
        <taxon>Endopterygota</taxon>
        <taxon>Coleoptera</taxon>
        <taxon>Polyphaga</taxon>
        <taxon>Cucujiformia</taxon>
        <taxon>Tenebrionidae</taxon>
        <taxon>Tenebrio</taxon>
    </lineage>
</organism>
<comment type="caution">
    <text evidence="3">The sequence shown here is derived from an EMBL/GenBank/DDBJ whole genome shotgun (WGS) entry which is preliminary data.</text>
</comment>
<dbReference type="Pfam" id="PF03184">
    <property type="entry name" value="DDE_1"/>
    <property type="match status" value="1"/>
</dbReference>
<evidence type="ECO:0000256" key="1">
    <source>
        <dbReference type="SAM" id="MobiDB-lite"/>
    </source>
</evidence>
<sequence>MSKDRITVLVVANMTGTVKKKLLVIGKSKNPRCFKNVKRLPVDYKSNRRAWMVSEIFEKFLRDWDKELCASKKKILLLVDNCSAHPNVQHLKAINLCFLPPNTTSVLQPLDQGIIRNLKVHFRRALVMKMIENADKNDGAKIDLLDTIIMISKAWDAVSQNTIANCFRHAGFCSSALSEADFDDEDDIPLIQLIREANVMDNYFNVKFDDFVDVDENLVTWGQLNDEDFLVNPNTSQAEQEAHDADEDEDDPDVEFEPPSTLEAIEALKVVRNYISFNDKVNEDAIKNVIILERALEKNYFLQCNIQTKITDFFKK</sequence>
<evidence type="ECO:0000313" key="3">
    <source>
        <dbReference type="EMBL" id="KAH0819477.1"/>
    </source>
</evidence>
<reference evidence="3" key="1">
    <citation type="journal article" date="2020" name="J Insects Food Feed">
        <title>The yellow mealworm (Tenebrio molitor) genome: a resource for the emerging insects as food and feed industry.</title>
        <authorList>
            <person name="Eriksson T."/>
            <person name="Andere A."/>
            <person name="Kelstrup H."/>
            <person name="Emery V."/>
            <person name="Picard C."/>
        </authorList>
    </citation>
    <scope>NUCLEOTIDE SEQUENCE</scope>
    <source>
        <strain evidence="3">Stoneville</strain>
        <tissue evidence="3">Whole head</tissue>
    </source>
</reference>
<feature type="domain" description="DDE-1" evidence="2">
    <location>
        <begin position="3"/>
        <end position="167"/>
    </location>
</feature>
<feature type="region of interest" description="Disordered" evidence="1">
    <location>
        <begin position="236"/>
        <end position="256"/>
    </location>
</feature>
<proteinExistence type="predicted"/>
<accession>A0A8J6HSD4</accession>
<evidence type="ECO:0000259" key="2">
    <source>
        <dbReference type="Pfam" id="PF03184"/>
    </source>
</evidence>
<protein>
    <recommendedName>
        <fullName evidence="2">DDE-1 domain-containing protein</fullName>
    </recommendedName>
</protein>
<name>A0A8J6HSD4_TENMO</name>
<dbReference type="PANTHER" id="PTHR19303:SF73">
    <property type="entry name" value="PROTEIN PDC2"/>
    <property type="match status" value="1"/>
</dbReference>
<dbReference type="GO" id="GO:0005634">
    <property type="term" value="C:nucleus"/>
    <property type="evidence" value="ECO:0007669"/>
    <property type="project" value="TreeGrafter"/>
</dbReference>
<dbReference type="EMBL" id="JABDTM020014429">
    <property type="protein sequence ID" value="KAH0819477.1"/>
    <property type="molecule type" value="Genomic_DNA"/>
</dbReference>
<dbReference type="AlphaFoldDB" id="A0A8J6HSD4"/>
<keyword evidence="4" id="KW-1185">Reference proteome</keyword>
<feature type="compositionally biased region" description="Acidic residues" evidence="1">
    <location>
        <begin position="244"/>
        <end position="256"/>
    </location>
</feature>
<dbReference type="InterPro" id="IPR050863">
    <property type="entry name" value="CenT-Element_Derived"/>
</dbReference>